<organism evidence="1 2">
    <name type="scientific">Mycena citricolor</name>
    <dbReference type="NCBI Taxonomy" id="2018698"/>
    <lineage>
        <taxon>Eukaryota</taxon>
        <taxon>Fungi</taxon>
        <taxon>Dikarya</taxon>
        <taxon>Basidiomycota</taxon>
        <taxon>Agaricomycotina</taxon>
        <taxon>Agaricomycetes</taxon>
        <taxon>Agaricomycetidae</taxon>
        <taxon>Agaricales</taxon>
        <taxon>Marasmiineae</taxon>
        <taxon>Mycenaceae</taxon>
        <taxon>Mycena</taxon>
    </lineage>
</organism>
<evidence type="ECO:0000313" key="2">
    <source>
        <dbReference type="Proteomes" id="UP001295794"/>
    </source>
</evidence>
<proteinExistence type="predicted"/>
<dbReference type="Proteomes" id="UP001295794">
    <property type="component" value="Unassembled WGS sequence"/>
</dbReference>
<accession>A0AAD2GWY6</accession>
<protein>
    <submittedName>
        <fullName evidence="1">Uncharacterized protein</fullName>
    </submittedName>
</protein>
<reference evidence="1" key="1">
    <citation type="submission" date="2023-11" db="EMBL/GenBank/DDBJ databases">
        <authorList>
            <person name="De Vega J J."/>
            <person name="De Vega J J."/>
        </authorList>
    </citation>
    <scope>NUCLEOTIDE SEQUENCE</scope>
</reference>
<name>A0AAD2GWY6_9AGAR</name>
<comment type="caution">
    <text evidence="1">The sequence shown here is derived from an EMBL/GenBank/DDBJ whole genome shotgun (WGS) entry which is preliminary data.</text>
</comment>
<gene>
    <name evidence="1" type="ORF">MYCIT1_LOCUS3326</name>
</gene>
<evidence type="ECO:0000313" key="1">
    <source>
        <dbReference type="EMBL" id="CAK5263732.1"/>
    </source>
</evidence>
<keyword evidence="2" id="KW-1185">Reference proteome</keyword>
<dbReference type="EMBL" id="CAVNYO010000044">
    <property type="protein sequence ID" value="CAK5263732.1"/>
    <property type="molecule type" value="Genomic_DNA"/>
</dbReference>
<dbReference type="AlphaFoldDB" id="A0AAD2GWY6"/>
<sequence length="48" mass="5564">MQCIMWGQSFNSGRIRSSIKETVCPLTAQSLWERDIMVQLGVMFISRQ</sequence>